<dbReference type="Proteomes" id="UP001168338">
    <property type="component" value="Unassembled WGS sequence"/>
</dbReference>
<name>A0ABT8MCF0_9EURY</name>
<keyword evidence="2" id="KW-1185">Reference proteome</keyword>
<gene>
    <name evidence="1" type="ORF">FGU65_12065</name>
</gene>
<comment type="caution">
    <text evidence="1">The sequence shown here is derived from an EMBL/GenBank/DDBJ whole genome shotgun (WGS) entry which is preliminary data.</text>
</comment>
<dbReference type="RefSeq" id="WP_301664779.1">
    <property type="nucleotide sequence ID" value="NZ_VCYH01000008.1"/>
</dbReference>
<sequence>MSKERSGPTPASDAVMVVHGPEAFDCGDAAWLAGRVRPREMLVAGVMARCAALVSGLPVRCTDMRPSSLLGSLEGRAFLVNRGKTPESGRIFGEIVAGRTDGRRGLVQVECSSRTIYLWNGGDRLLADDLAALTGYTVVEANGCTPAPEGVRTIRGCVTGEAVFVNGIVIGKATADTVVLASRDGQVEAVSGLAAKPHGLEKLGRAGAVDITAAWCKSGSVRAAAPSSGDAVCPAGPIAVIDHCGHALYRELERGVCGILSIGDDTTAVCGHICSHYGIPVFGVIDGDADAIVTAGYAPGSVVVEVLDGRDDDLGAEIAAALDEEAPWDDWVADTLAALAGRVRVVVDLRGGDDAVR</sequence>
<dbReference type="InterPro" id="IPR012032">
    <property type="entry name" value="UCP006598"/>
</dbReference>
<dbReference type="Pfam" id="PF09890">
    <property type="entry name" value="DUF2117"/>
    <property type="match status" value="1"/>
</dbReference>
<proteinExistence type="predicted"/>
<organism evidence="1 2">
    <name type="scientific">Methanoculleus frigidifontis</name>
    <dbReference type="NCBI Taxonomy" id="2584085"/>
    <lineage>
        <taxon>Archaea</taxon>
        <taxon>Methanobacteriati</taxon>
        <taxon>Methanobacteriota</taxon>
        <taxon>Stenosarchaea group</taxon>
        <taxon>Methanomicrobia</taxon>
        <taxon>Methanomicrobiales</taxon>
        <taxon>Methanomicrobiaceae</taxon>
        <taxon>Methanoculleus</taxon>
    </lineage>
</organism>
<evidence type="ECO:0000313" key="1">
    <source>
        <dbReference type="EMBL" id="MDN7025617.1"/>
    </source>
</evidence>
<evidence type="ECO:0000313" key="2">
    <source>
        <dbReference type="Proteomes" id="UP001168338"/>
    </source>
</evidence>
<protein>
    <submittedName>
        <fullName evidence="1">DUF2117 domain-containing protein</fullName>
    </submittedName>
</protein>
<dbReference type="EMBL" id="VCYH01000008">
    <property type="protein sequence ID" value="MDN7025617.1"/>
    <property type="molecule type" value="Genomic_DNA"/>
</dbReference>
<reference evidence="1" key="1">
    <citation type="submission" date="2019-05" db="EMBL/GenBank/DDBJ databases">
        <title>Methanoculleus sp. FWC-SCC1, a methanogenic archaeon isolated from deep marine cold seep.</title>
        <authorList>
            <person name="Chen Y.-W."/>
            <person name="Chen S.-C."/>
            <person name="Teng N.-H."/>
            <person name="Lai M.-C."/>
        </authorList>
    </citation>
    <scope>NUCLEOTIDE SEQUENCE</scope>
    <source>
        <strain evidence="1">FWC-SCC1</strain>
    </source>
</reference>
<accession>A0ABT8MCF0</accession>